<dbReference type="EMBL" id="FZOT01000008">
    <property type="protein sequence ID" value="SNS89477.1"/>
    <property type="molecule type" value="Genomic_DNA"/>
</dbReference>
<dbReference type="OrthoDB" id="9813903at2"/>
<accession>A0A239I7F3</accession>
<dbReference type="Gene3D" id="3.30.450.20">
    <property type="entry name" value="PAS domain"/>
    <property type="match status" value="3"/>
</dbReference>
<dbReference type="PROSITE" id="PS50883">
    <property type="entry name" value="EAL"/>
    <property type="match status" value="1"/>
</dbReference>
<gene>
    <name evidence="4" type="ORF">SAMN06265795_108170</name>
</gene>
<dbReference type="InterPro" id="IPR043128">
    <property type="entry name" value="Rev_trsase/Diguanyl_cyclase"/>
</dbReference>
<name>A0A239I7F3_9BURK</name>
<dbReference type="Pfam" id="PF00990">
    <property type="entry name" value="GGDEF"/>
    <property type="match status" value="1"/>
</dbReference>
<dbReference type="SUPFAM" id="SSF55073">
    <property type="entry name" value="Nucleotide cyclase"/>
    <property type="match status" value="1"/>
</dbReference>
<dbReference type="CDD" id="cd01949">
    <property type="entry name" value="GGDEF"/>
    <property type="match status" value="1"/>
</dbReference>
<dbReference type="PANTHER" id="PTHR44757:SF2">
    <property type="entry name" value="BIOFILM ARCHITECTURE MAINTENANCE PROTEIN MBAA"/>
    <property type="match status" value="1"/>
</dbReference>
<dbReference type="NCBIfam" id="TIGR00254">
    <property type="entry name" value="GGDEF"/>
    <property type="match status" value="1"/>
</dbReference>
<dbReference type="FunFam" id="3.20.20.450:FF:000001">
    <property type="entry name" value="Cyclic di-GMP phosphodiesterase yahA"/>
    <property type="match status" value="1"/>
</dbReference>
<evidence type="ECO:0000313" key="5">
    <source>
        <dbReference type="Proteomes" id="UP000198284"/>
    </source>
</evidence>
<dbReference type="PROSITE" id="PS50887">
    <property type="entry name" value="GGDEF"/>
    <property type="match status" value="1"/>
</dbReference>
<feature type="domain" description="GGDEF" evidence="3">
    <location>
        <begin position="497"/>
        <end position="632"/>
    </location>
</feature>
<keyword evidence="5" id="KW-1185">Reference proteome</keyword>
<dbReference type="Gene3D" id="3.30.70.270">
    <property type="match status" value="1"/>
</dbReference>
<dbReference type="Pfam" id="PF08448">
    <property type="entry name" value="PAS_4"/>
    <property type="match status" value="1"/>
</dbReference>
<dbReference type="InterPro" id="IPR035965">
    <property type="entry name" value="PAS-like_dom_sf"/>
</dbReference>
<proteinExistence type="predicted"/>
<evidence type="ECO:0000259" key="2">
    <source>
        <dbReference type="PROSITE" id="PS50883"/>
    </source>
</evidence>
<keyword evidence="1" id="KW-0812">Transmembrane</keyword>
<dbReference type="CDD" id="cd12914">
    <property type="entry name" value="PDC1_DGC_like"/>
    <property type="match status" value="1"/>
</dbReference>
<dbReference type="PANTHER" id="PTHR44757">
    <property type="entry name" value="DIGUANYLATE CYCLASE DGCP"/>
    <property type="match status" value="1"/>
</dbReference>
<evidence type="ECO:0000256" key="1">
    <source>
        <dbReference type="SAM" id="Phobius"/>
    </source>
</evidence>
<protein>
    <submittedName>
        <fullName evidence="4">Diguanylate cyclase (GGDEF) domain-containing protein</fullName>
    </submittedName>
</protein>
<dbReference type="CDD" id="cd01948">
    <property type="entry name" value="EAL"/>
    <property type="match status" value="1"/>
</dbReference>
<dbReference type="SUPFAM" id="SSF55785">
    <property type="entry name" value="PYP-like sensor domain (PAS domain)"/>
    <property type="match status" value="1"/>
</dbReference>
<feature type="domain" description="EAL" evidence="2">
    <location>
        <begin position="641"/>
        <end position="895"/>
    </location>
</feature>
<evidence type="ECO:0000259" key="3">
    <source>
        <dbReference type="PROSITE" id="PS50887"/>
    </source>
</evidence>
<dbReference type="InterPro" id="IPR000160">
    <property type="entry name" value="GGDEF_dom"/>
</dbReference>
<dbReference type="InterPro" id="IPR001633">
    <property type="entry name" value="EAL_dom"/>
</dbReference>
<dbReference type="InterPro" id="IPR029787">
    <property type="entry name" value="Nucleotide_cyclase"/>
</dbReference>
<dbReference type="InterPro" id="IPR013656">
    <property type="entry name" value="PAS_4"/>
</dbReference>
<keyword evidence="1" id="KW-1133">Transmembrane helix</keyword>
<feature type="transmembrane region" description="Helical" evidence="1">
    <location>
        <begin position="300"/>
        <end position="321"/>
    </location>
</feature>
<dbReference type="AlphaFoldDB" id="A0A239I7F3"/>
<keyword evidence="1" id="KW-0472">Membrane</keyword>
<dbReference type="InterPro" id="IPR035919">
    <property type="entry name" value="EAL_sf"/>
</dbReference>
<evidence type="ECO:0000313" key="4">
    <source>
        <dbReference type="EMBL" id="SNS89477.1"/>
    </source>
</evidence>
<dbReference type="Pfam" id="PF00563">
    <property type="entry name" value="EAL"/>
    <property type="match status" value="1"/>
</dbReference>
<dbReference type="Gene3D" id="3.20.20.450">
    <property type="entry name" value="EAL domain"/>
    <property type="match status" value="1"/>
</dbReference>
<reference evidence="4 5" key="1">
    <citation type="submission" date="2017-06" db="EMBL/GenBank/DDBJ databases">
        <authorList>
            <person name="Kim H.J."/>
            <person name="Triplett B.A."/>
        </authorList>
    </citation>
    <scope>NUCLEOTIDE SEQUENCE [LARGE SCALE GENOMIC DNA]</scope>
    <source>
        <strain evidence="4 5">U15</strain>
    </source>
</reference>
<dbReference type="Proteomes" id="UP000198284">
    <property type="component" value="Unassembled WGS sequence"/>
</dbReference>
<dbReference type="SMART" id="SM00052">
    <property type="entry name" value="EAL"/>
    <property type="match status" value="1"/>
</dbReference>
<dbReference type="SUPFAM" id="SSF141868">
    <property type="entry name" value="EAL domain-like"/>
    <property type="match status" value="1"/>
</dbReference>
<dbReference type="InterPro" id="IPR052155">
    <property type="entry name" value="Biofilm_reg_signaling"/>
</dbReference>
<dbReference type="SMART" id="SM00267">
    <property type="entry name" value="GGDEF"/>
    <property type="match status" value="1"/>
</dbReference>
<feature type="transmembrane region" description="Helical" evidence="1">
    <location>
        <begin position="28"/>
        <end position="49"/>
    </location>
</feature>
<sequence>MGFTDTHGRLRQFIQDIAVIRSNPRATLGWPLFCMLVCLVIWSIVASTLSAEKRNLRDAAFREAASLAGSYAEQLTRGVGQLDQIARTTAFYWRKSRDTFRLEEQANQGLYPEEHALIVGITDANGMLATSLRVNAGELDFSDRPYLSRHKSGKTHGLEITPIENSRLHEGKTVNFSRALLGADGKFAGVVFVSVKPDFLTSLYGRALASRDDVLAVLTRDGTMLAAEMGDNIRRHRSIARNPMRFDGNSGMYILPADQNIDGLSRIVAWKAIDNYPLVALAALAEKAVYAPYEEMRRAYLGMAAAGTVMLALMALMGAIYSARLTQRRRHEEEIKNTYRLATDHARESFFMLRADYAASGEIRDFIIEDCNQQGADFFGTSKQHLIGGRLTGLYPPPKSGIVLGIFRQAMAHGFHEDEFRMHYDFVAKTRTVWYQRRIIRSGSGVAVTLRDITDAKTHAQAMAELANSDALTRLPNRHWLAQFLPECLERAGKAGAKVGILYIDLDDFKNVNNTKGHAAGDAVLKAAAQRMKTLLRPGDHVVRLGGDEFTVILQRIVDNDHIARVASRLVEDLSRPYDGGDESARHVINASIGISVYPDHGTDMSILLQHADVAMYAAKAEGKGNFQFYAGAMSDALLHKLGIEQALRHAVKADEFLLHYQPRVDTRSGELRSMEALVRWQHPERGLVPPLEFISVAEDTGLIVELGALVLEKACSQLAEWRRMGLPLKPVSVNVSPRQFNSDNLVSTLTGALARHAIPADLVELEITESCMMSDTEKVSASLAKLKAIGVRISVDDFGTGYSSLSQLQQLDVDVLKVDRSFTRNLADGEQSQAFFMTIVSMAHILDMQVVAEGVETVEQLEILQDLSCNEVQGYLISKPVPANEAEQFLRKKLLFKAPGFLRLAAQNS</sequence>
<organism evidence="4 5">
    <name type="scientific">Noviherbaspirillum humi</name>
    <dbReference type="NCBI Taxonomy" id="1688639"/>
    <lineage>
        <taxon>Bacteria</taxon>
        <taxon>Pseudomonadati</taxon>
        <taxon>Pseudomonadota</taxon>
        <taxon>Betaproteobacteria</taxon>
        <taxon>Burkholderiales</taxon>
        <taxon>Oxalobacteraceae</taxon>
        <taxon>Noviherbaspirillum</taxon>
    </lineage>
</organism>
<dbReference type="CDD" id="cd12915">
    <property type="entry name" value="PDC2_DGC_like"/>
    <property type="match status" value="1"/>
</dbReference>